<reference evidence="2 3" key="1">
    <citation type="journal article" date="2011" name="Science">
        <title>The ecoresponsive genome of Daphnia pulex.</title>
        <authorList>
            <person name="Colbourne J.K."/>
            <person name="Pfrender M.E."/>
            <person name="Gilbert D."/>
            <person name="Thomas W.K."/>
            <person name="Tucker A."/>
            <person name="Oakley T.H."/>
            <person name="Tokishita S."/>
            <person name="Aerts A."/>
            <person name="Arnold G.J."/>
            <person name="Basu M.K."/>
            <person name="Bauer D.J."/>
            <person name="Caceres C.E."/>
            <person name="Carmel L."/>
            <person name="Casola C."/>
            <person name="Choi J.H."/>
            <person name="Detter J.C."/>
            <person name="Dong Q."/>
            <person name="Dusheyko S."/>
            <person name="Eads B.D."/>
            <person name="Frohlich T."/>
            <person name="Geiler-Samerotte K.A."/>
            <person name="Gerlach D."/>
            <person name="Hatcher P."/>
            <person name="Jogdeo S."/>
            <person name="Krijgsveld J."/>
            <person name="Kriventseva E.V."/>
            <person name="Kultz D."/>
            <person name="Laforsch C."/>
            <person name="Lindquist E."/>
            <person name="Lopez J."/>
            <person name="Manak J.R."/>
            <person name="Muller J."/>
            <person name="Pangilinan J."/>
            <person name="Patwardhan R.P."/>
            <person name="Pitluck S."/>
            <person name="Pritham E.J."/>
            <person name="Rechtsteiner A."/>
            <person name="Rho M."/>
            <person name="Rogozin I.B."/>
            <person name="Sakarya O."/>
            <person name="Salamov A."/>
            <person name="Schaack S."/>
            <person name="Shapiro H."/>
            <person name="Shiga Y."/>
            <person name="Skalitzky C."/>
            <person name="Smith Z."/>
            <person name="Souvorov A."/>
            <person name="Sung W."/>
            <person name="Tang Z."/>
            <person name="Tsuchiya D."/>
            <person name="Tu H."/>
            <person name="Vos H."/>
            <person name="Wang M."/>
            <person name="Wolf Y.I."/>
            <person name="Yamagata H."/>
            <person name="Yamada T."/>
            <person name="Ye Y."/>
            <person name="Shaw J.R."/>
            <person name="Andrews J."/>
            <person name="Crease T.J."/>
            <person name="Tang H."/>
            <person name="Lucas S.M."/>
            <person name="Robertson H.M."/>
            <person name="Bork P."/>
            <person name="Koonin E.V."/>
            <person name="Zdobnov E.M."/>
            <person name="Grigoriev I.V."/>
            <person name="Lynch M."/>
            <person name="Boore J.L."/>
        </authorList>
    </citation>
    <scope>NUCLEOTIDE SEQUENCE [LARGE SCALE GENOMIC DNA]</scope>
</reference>
<evidence type="ECO:0000256" key="1">
    <source>
        <dbReference type="SAM" id="MobiDB-lite"/>
    </source>
</evidence>
<sequence length="133" mass="14597">MEKVMQSEAAKDWVVIPGKNDGDEPLYICKATGKVFDKNGESASIQFSSGDSHLDEPEVGTFGKFLKQFHIPNYKLKAQSWTELATLYASKQLPGSWESDSEDENESEGCTEISKTKQNVDMVSSSPSNGPSL</sequence>
<dbReference type="KEGG" id="dpx:DAPPUDRAFT_110469"/>
<dbReference type="Proteomes" id="UP000000305">
    <property type="component" value="Unassembled WGS sequence"/>
</dbReference>
<dbReference type="OrthoDB" id="6351210at2759"/>
<dbReference type="AlphaFoldDB" id="E9H6C3"/>
<protein>
    <submittedName>
        <fullName evidence="2">Uncharacterized protein</fullName>
    </submittedName>
</protein>
<feature type="region of interest" description="Disordered" evidence="1">
    <location>
        <begin position="93"/>
        <end position="133"/>
    </location>
</feature>
<accession>E9H6C3</accession>
<feature type="compositionally biased region" description="Acidic residues" evidence="1">
    <location>
        <begin position="99"/>
        <end position="109"/>
    </location>
</feature>
<gene>
    <name evidence="2" type="ORF">DAPPUDRAFT_110469</name>
</gene>
<dbReference type="EMBL" id="GL732597">
    <property type="protein sequence ID" value="EFX72632.1"/>
    <property type="molecule type" value="Genomic_DNA"/>
</dbReference>
<organism evidence="2 3">
    <name type="scientific">Daphnia pulex</name>
    <name type="common">Water flea</name>
    <dbReference type="NCBI Taxonomy" id="6669"/>
    <lineage>
        <taxon>Eukaryota</taxon>
        <taxon>Metazoa</taxon>
        <taxon>Ecdysozoa</taxon>
        <taxon>Arthropoda</taxon>
        <taxon>Crustacea</taxon>
        <taxon>Branchiopoda</taxon>
        <taxon>Diplostraca</taxon>
        <taxon>Cladocera</taxon>
        <taxon>Anomopoda</taxon>
        <taxon>Daphniidae</taxon>
        <taxon>Daphnia</taxon>
    </lineage>
</organism>
<evidence type="ECO:0000313" key="2">
    <source>
        <dbReference type="EMBL" id="EFX72632.1"/>
    </source>
</evidence>
<dbReference type="InParanoid" id="E9H6C3"/>
<evidence type="ECO:0000313" key="3">
    <source>
        <dbReference type="Proteomes" id="UP000000305"/>
    </source>
</evidence>
<dbReference type="HOGENOM" id="CLU_1908809_0_0_1"/>
<name>E9H6C3_DAPPU</name>
<keyword evidence="3" id="KW-1185">Reference proteome</keyword>
<feature type="compositionally biased region" description="Polar residues" evidence="1">
    <location>
        <begin position="116"/>
        <end position="133"/>
    </location>
</feature>
<proteinExistence type="predicted"/>